<dbReference type="InterPro" id="IPR056955">
    <property type="entry name" value="ORC-CDC6-like"/>
</dbReference>
<reference evidence="2 3" key="1">
    <citation type="journal article" date="2019" name="Int. J. Syst. Evol. Microbiol.">
        <title>The Global Catalogue of Microorganisms (GCM) 10K type strain sequencing project: providing services to taxonomists for standard genome sequencing and annotation.</title>
        <authorList>
            <consortium name="The Broad Institute Genomics Platform"/>
            <consortium name="The Broad Institute Genome Sequencing Center for Infectious Disease"/>
            <person name="Wu L."/>
            <person name="Ma J."/>
        </authorList>
    </citation>
    <scope>NUCLEOTIDE SEQUENCE [LARGE SCALE GENOMIC DNA]</scope>
    <source>
        <strain evidence="2 3">JCM 15591</strain>
    </source>
</reference>
<organism evidence="2 3">
    <name type="scientific">Nostocoides vanveenii</name>
    <dbReference type="NCBI Taxonomy" id="330835"/>
    <lineage>
        <taxon>Bacteria</taxon>
        <taxon>Bacillati</taxon>
        <taxon>Actinomycetota</taxon>
        <taxon>Actinomycetes</taxon>
        <taxon>Micrococcales</taxon>
        <taxon>Intrasporangiaceae</taxon>
        <taxon>Nostocoides</taxon>
    </lineage>
</organism>
<dbReference type="Gene3D" id="3.40.50.300">
    <property type="entry name" value="P-loop containing nucleotide triphosphate hydrolases"/>
    <property type="match status" value="1"/>
</dbReference>
<evidence type="ECO:0000313" key="3">
    <source>
        <dbReference type="Proteomes" id="UP001501475"/>
    </source>
</evidence>
<sequence length="558" mass="61379">MDTKILLSALQEVEKRAERVSEDDVLATYVNVESLTAALGAKDNGIVFGRRGTGKTHALKYVAQTERDKGNRVVYIDMEQDVGSTEGRYADPNLSISERATRLVVDVLSIVHTQLLEAAFAGDIKVQIDVLDRMLDHFQEVLVATETEQEDTRTDRSAQGSKVDAAVGWTPGGMPSLNVGAGSTRETAREDGVRTRQTGVVRHRIHFGGVTQSMRQAIEADDATRFWLLIDEWSGIPIDLQPYLAEMLRRLFFGIPKVSVRIAAIPHRSEWRIAGERGDYIGAEVGAELFPLLDLDEFVVFPARSREEQAQRSLSFFRALLFRHISTAVIGMGEDPPESEAELISSLFTQVTSLQEVIRAAEGVPRDALSIVGRAGLRAGGSKIAMAHVREAASQLYTTTKAAQLNGIPVARALLDRILSDVISGRKARAFLIKQDQTENALIQQLVDDRILHIIKRGWSGKDSPGERYDVLQIDYGCYVHLLGTHAAPQSLLGGDEDDEFSAVVGGVEVPEEDYRAIRRAILDLPTMLEDIAVGTHAAPIADWTERHGSAGDIKQRE</sequence>
<gene>
    <name evidence="2" type="ORF">GCM10009810_12640</name>
</gene>
<feature type="region of interest" description="Disordered" evidence="1">
    <location>
        <begin position="176"/>
        <end position="195"/>
    </location>
</feature>
<dbReference type="EMBL" id="BAAAPN010000034">
    <property type="protein sequence ID" value="GAA1754282.1"/>
    <property type="molecule type" value="Genomic_DNA"/>
</dbReference>
<dbReference type="SUPFAM" id="SSF52540">
    <property type="entry name" value="P-loop containing nucleoside triphosphate hydrolases"/>
    <property type="match status" value="1"/>
</dbReference>
<evidence type="ECO:0000256" key="1">
    <source>
        <dbReference type="SAM" id="MobiDB-lite"/>
    </source>
</evidence>
<dbReference type="Pfam" id="PF24389">
    <property type="entry name" value="ORC-CDC6-like"/>
    <property type="match status" value="1"/>
</dbReference>
<evidence type="ECO:0000313" key="2">
    <source>
        <dbReference type="EMBL" id="GAA1754282.1"/>
    </source>
</evidence>
<protein>
    <recommendedName>
        <fullName evidence="4">ATP-binding protein</fullName>
    </recommendedName>
</protein>
<dbReference type="Proteomes" id="UP001501475">
    <property type="component" value="Unassembled WGS sequence"/>
</dbReference>
<proteinExistence type="predicted"/>
<dbReference type="RefSeq" id="WP_344063699.1">
    <property type="nucleotide sequence ID" value="NZ_BAAAPN010000034.1"/>
</dbReference>
<accession>A0ABN2KEU7</accession>
<comment type="caution">
    <text evidence="2">The sequence shown here is derived from an EMBL/GenBank/DDBJ whole genome shotgun (WGS) entry which is preliminary data.</text>
</comment>
<keyword evidence="3" id="KW-1185">Reference proteome</keyword>
<dbReference type="InterPro" id="IPR027417">
    <property type="entry name" value="P-loop_NTPase"/>
</dbReference>
<evidence type="ECO:0008006" key="4">
    <source>
        <dbReference type="Google" id="ProtNLM"/>
    </source>
</evidence>
<name>A0ABN2KEU7_9MICO</name>